<dbReference type="InterPro" id="IPR025836">
    <property type="entry name" value="Zn_knuckle_CX2CX4HX4C"/>
</dbReference>
<dbReference type="InterPro" id="IPR040256">
    <property type="entry name" value="At4g02000-like"/>
</dbReference>
<dbReference type="Proteomes" id="UP001459277">
    <property type="component" value="Unassembled WGS sequence"/>
</dbReference>
<dbReference type="EMBL" id="JAZDWU010000002">
    <property type="protein sequence ID" value="KAL0011634.1"/>
    <property type="molecule type" value="Genomic_DNA"/>
</dbReference>
<accession>A0AAW2DQ83</accession>
<organism evidence="3 4">
    <name type="scientific">Lithocarpus litseifolius</name>
    <dbReference type="NCBI Taxonomy" id="425828"/>
    <lineage>
        <taxon>Eukaryota</taxon>
        <taxon>Viridiplantae</taxon>
        <taxon>Streptophyta</taxon>
        <taxon>Embryophyta</taxon>
        <taxon>Tracheophyta</taxon>
        <taxon>Spermatophyta</taxon>
        <taxon>Magnoliopsida</taxon>
        <taxon>eudicotyledons</taxon>
        <taxon>Gunneridae</taxon>
        <taxon>Pentapetalae</taxon>
        <taxon>rosids</taxon>
        <taxon>fabids</taxon>
        <taxon>Fagales</taxon>
        <taxon>Fagaceae</taxon>
        <taxon>Lithocarpus</taxon>
    </lineage>
</organism>
<protein>
    <recommendedName>
        <fullName evidence="5">CCHC-type domain-containing protein</fullName>
    </recommendedName>
</protein>
<name>A0AAW2DQ83_9ROSI</name>
<evidence type="ECO:0000313" key="3">
    <source>
        <dbReference type="EMBL" id="KAL0011634.1"/>
    </source>
</evidence>
<gene>
    <name evidence="3" type="ORF">SO802_006742</name>
</gene>
<dbReference type="PANTHER" id="PTHR31286">
    <property type="entry name" value="GLYCINE-RICH CELL WALL STRUCTURAL PROTEIN 1.8-LIKE"/>
    <property type="match status" value="1"/>
</dbReference>
<evidence type="ECO:0000259" key="1">
    <source>
        <dbReference type="Pfam" id="PF14111"/>
    </source>
</evidence>
<keyword evidence="4" id="KW-1185">Reference proteome</keyword>
<evidence type="ECO:0008006" key="5">
    <source>
        <dbReference type="Google" id="ProtNLM"/>
    </source>
</evidence>
<feature type="domain" description="Zinc knuckle CX2CX4HX4C" evidence="2">
    <location>
        <begin position="170"/>
        <end position="216"/>
    </location>
</feature>
<evidence type="ECO:0000313" key="4">
    <source>
        <dbReference type="Proteomes" id="UP001459277"/>
    </source>
</evidence>
<proteinExistence type="predicted"/>
<feature type="domain" description="DUF4283" evidence="1">
    <location>
        <begin position="31"/>
        <end position="106"/>
    </location>
</feature>
<dbReference type="AlphaFoldDB" id="A0AAW2DQ83"/>
<dbReference type="PANTHER" id="PTHR31286:SF167">
    <property type="entry name" value="OS09G0268800 PROTEIN"/>
    <property type="match status" value="1"/>
</dbReference>
<sequence>MEDVLNNWKRFSLLEEETNRVTLDDDNPNALEVILAAKFLTRRALNIEAIGRTLKPLWKIQNGFEIRDVGNHIILFVFDNDSDAERILATELWTYDKHLILLSRYDGSGPIRSIRFHSVKFWVQLHGLPINRLNEKTAYEIGRSLGEVSSAAQVGELFGGDFLSIRVGVNVTRPLNRGRKVFLGKDGEVWVTFRYEKMPNFCYWCGMVSHEAKECSVWLSSKGSLSLNQQEYGAWLRADPFSVGKKSFVFVSGTGGDFRGIDGMARTNPDFQDVVPSKESRDIDVICVHDSPAPLDHVDAHVPNSNSRDHEGNQPCLRTWKRLARLNQNIEPAMHAPTLGKHTSEAKGIEETEQASKRVQTSDGFHYSLAETAVQSKKFTNFYELACYILENGRNPELFAALAWTIWSQRNQLRISNKPYPLTQTVQSNIKVPADKELMLPVPFIATSVRIYTVLFLSPFQTII</sequence>
<dbReference type="Pfam" id="PF14392">
    <property type="entry name" value="zf-CCHC_4"/>
    <property type="match status" value="1"/>
</dbReference>
<dbReference type="Pfam" id="PF14111">
    <property type="entry name" value="DUF4283"/>
    <property type="match status" value="1"/>
</dbReference>
<evidence type="ECO:0000259" key="2">
    <source>
        <dbReference type="Pfam" id="PF14392"/>
    </source>
</evidence>
<dbReference type="InterPro" id="IPR025558">
    <property type="entry name" value="DUF4283"/>
</dbReference>
<comment type="caution">
    <text evidence="3">The sequence shown here is derived from an EMBL/GenBank/DDBJ whole genome shotgun (WGS) entry which is preliminary data.</text>
</comment>
<reference evidence="3 4" key="1">
    <citation type="submission" date="2024-01" db="EMBL/GenBank/DDBJ databases">
        <title>A telomere-to-telomere, gap-free genome of sweet tea (Lithocarpus litseifolius).</title>
        <authorList>
            <person name="Zhou J."/>
        </authorList>
    </citation>
    <scope>NUCLEOTIDE SEQUENCE [LARGE SCALE GENOMIC DNA]</scope>
    <source>
        <strain evidence="3">Zhou-2022a</strain>
        <tissue evidence="3">Leaf</tissue>
    </source>
</reference>